<accession>A0A8X8B7G3</accession>
<reference evidence="8 9" key="1">
    <citation type="submission" date="2020-02" db="EMBL/GenBank/DDBJ databases">
        <authorList>
            <person name="Ma Q."/>
            <person name="Huang Y."/>
            <person name="Song X."/>
            <person name="Pei D."/>
        </authorList>
    </citation>
    <scope>NUCLEOTIDE SEQUENCE [LARGE SCALE GENOMIC DNA]</scope>
    <source>
        <strain evidence="8">Sxm20200214</strain>
        <tissue evidence="8">Leaf</tissue>
    </source>
</reference>
<evidence type="ECO:0000259" key="7">
    <source>
        <dbReference type="Pfam" id="PF16923"/>
    </source>
</evidence>
<dbReference type="EC" id="3.2.1.106" evidence="4"/>
<dbReference type="InterPro" id="IPR031631">
    <property type="entry name" value="Glyco_hydro_63N"/>
</dbReference>
<dbReference type="EMBL" id="JAAMPC010000002">
    <property type="protein sequence ID" value="KAG2323997.1"/>
    <property type="molecule type" value="Genomic_DNA"/>
</dbReference>
<dbReference type="Pfam" id="PF03200">
    <property type="entry name" value="Glyco_hydro_63"/>
    <property type="match status" value="1"/>
</dbReference>
<comment type="caution">
    <text evidence="8">The sequence shown here is derived from an EMBL/GenBank/DDBJ whole genome shotgun (WGS) entry which is preliminary data.</text>
</comment>
<comment type="similarity">
    <text evidence="1 4">Belongs to the glycosyl hydrolase 63 family.</text>
</comment>
<dbReference type="Pfam" id="PF16923">
    <property type="entry name" value="Glyco_hydro_63N"/>
    <property type="match status" value="1"/>
</dbReference>
<evidence type="ECO:0000256" key="1">
    <source>
        <dbReference type="ARBA" id="ARBA00010833"/>
    </source>
</evidence>
<dbReference type="OrthoDB" id="410058at2759"/>
<dbReference type="InterPro" id="IPR008928">
    <property type="entry name" value="6-hairpin_glycosidase_sf"/>
</dbReference>
<feature type="domain" description="Glycosyl hydrolase family 63 C-terminal" evidence="6">
    <location>
        <begin position="248"/>
        <end position="715"/>
    </location>
</feature>
<proteinExistence type="inferred from homology"/>
<dbReference type="GO" id="GO:0006487">
    <property type="term" value="P:protein N-linked glycosylation"/>
    <property type="evidence" value="ECO:0007669"/>
    <property type="project" value="UniProtKB-UniRule"/>
</dbReference>
<feature type="domain" description="Glycosyl hydrolase family 63 N-terminal" evidence="7">
    <location>
        <begin position="41"/>
        <end position="147"/>
    </location>
</feature>
<keyword evidence="4" id="KW-0256">Endoplasmic reticulum</keyword>
<keyword evidence="2 4" id="KW-0378">Hydrolase</keyword>
<evidence type="ECO:0000259" key="6">
    <source>
        <dbReference type="Pfam" id="PF03200"/>
    </source>
</evidence>
<feature type="region of interest" description="Disordered" evidence="5">
    <location>
        <begin position="465"/>
        <end position="484"/>
    </location>
</feature>
<dbReference type="InterPro" id="IPR012341">
    <property type="entry name" value="6hp_glycosidase-like_sf"/>
</dbReference>
<dbReference type="InterPro" id="IPR004888">
    <property type="entry name" value="Glycoside_hydrolase_63"/>
</dbReference>
<protein>
    <recommendedName>
        <fullName evidence="4">Mannosyl-oligosaccharide glucosidase</fullName>
        <ecNumber evidence="4">3.2.1.106</ecNumber>
    </recommendedName>
</protein>
<comment type="function">
    <text evidence="4">Cleaves the distal alpha 1,2-linked glucose residue from the Glc(3)Man(9)GlcNAc(2) oligosaccharide precursor.</text>
</comment>
<name>A0A8X8B7G3_BRACI</name>
<dbReference type="SUPFAM" id="SSF48208">
    <property type="entry name" value="Six-hairpin glycosidases"/>
    <property type="match status" value="1"/>
</dbReference>
<dbReference type="GO" id="GO:0009311">
    <property type="term" value="P:oligosaccharide metabolic process"/>
    <property type="evidence" value="ECO:0007669"/>
    <property type="project" value="UniProtKB-UniRule"/>
</dbReference>
<evidence type="ECO:0000256" key="5">
    <source>
        <dbReference type="SAM" id="MobiDB-lite"/>
    </source>
</evidence>
<dbReference type="Gene3D" id="2.70.98.110">
    <property type="entry name" value="Glycosyl hydrolase family 63, N-terminal domain"/>
    <property type="match status" value="2"/>
</dbReference>
<evidence type="ECO:0000313" key="9">
    <source>
        <dbReference type="Proteomes" id="UP000886595"/>
    </source>
</evidence>
<dbReference type="Proteomes" id="UP000886595">
    <property type="component" value="Unassembled WGS sequence"/>
</dbReference>
<dbReference type="GO" id="GO:0004573">
    <property type="term" value="F:Glc3Man9GlcNAc2 oligosaccharide glucosidase activity"/>
    <property type="evidence" value="ECO:0007669"/>
    <property type="project" value="UniProtKB-UniRule"/>
</dbReference>
<evidence type="ECO:0000256" key="3">
    <source>
        <dbReference type="ARBA" id="ARBA00023295"/>
    </source>
</evidence>
<keyword evidence="9" id="KW-1185">Reference proteome</keyword>
<evidence type="ECO:0000256" key="4">
    <source>
        <dbReference type="RuleBase" id="RU368089"/>
    </source>
</evidence>
<dbReference type="PANTHER" id="PTHR10412">
    <property type="entry name" value="MANNOSYL-OLIGOSACCHARIDE GLUCOSIDASE"/>
    <property type="match status" value="1"/>
</dbReference>
<dbReference type="PANTHER" id="PTHR10412:SF19">
    <property type="entry name" value="MANNOSYL-OLIGOSACCHARIDE GLUCOSIDASE"/>
    <property type="match status" value="1"/>
</dbReference>
<gene>
    <name evidence="8" type="ORF">Bca52824_006725</name>
</gene>
<organism evidence="8 9">
    <name type="scientific">Brassica carinata</name>
    <name type="common">Ethiopian mustard</name>
    <name type="synonym">Abyssinian cabbage</name>
    <dbReference type="NCBI Taxonomy" id="52824"/>
    <lineage>
        <taxon>Eukaryota</taxon>
        <taxon>Viridiplantae</taxon>
        <taxon>Streptophyta</taxon>
        <taxon>Embryophyta</taxon>
        <taxon>Tracheophyta</taxon>
        <taxon>Spermatophyta</taxon>
        <taxon>Magnoliopsida</taxon>
        <taxon>eudicotyledons</taxon>
        <taxon>Gunneridae</taxon>
        <taxon>Pentapetalae</taxon>
        <taxon>rosids</taxon>
        <taxon>malvids</taxon>
        <taxon>Brassicales</taxon>
        <taxon>Brassicaceae</taxon>
        <taxon>Brassiceae</taxon>
        <taxon>Brassica</taxon>
    </lineage>
</organism>
<dbReference type="InterPro" id="IPR038518">
    <property type="entry name" value="Glyco_hydro_63N_sf"/>
</dbReference>
<sequence>MANSNTFDNENQRKIQPAVITPFPAPKVMELPMFKGEHKESLYWGTYRPQAYFGVRASRDPRPLVAGLMWLGGSEGKPVMRHFCEDKDGLKSFGWKEHNGIDYGHQILVENDDLVLETSFVKSKVGSLGFGGDWSVRIHVENSAGSPAEDVGNWQLHLRSAEGPPPKWHYCGFKKPNSVNLSDFVQKNLDVSFIKSKSGQLSDTAEDDSNVYVFQISSTTQSSTIDIAFISGIDVETAKMEDRTDHLTGLHLTNLLEKKHDAFDDKFKECFNLSEELDGKTLAVGKAAIANMLGGIGYFYGQSKVHYLLPTHPVLQYWSAELYTAVPCRPKLPWGLLGDEGFHQMLIWFALGFPYNLDIVGHWLDLMNELGWIPREQLLGAEALRFMIEYDHVQYPDVASPPTLLLVLCDLIDGIQRKKFKNEDSEAIVSFLEGAFGRLEAWFKWLYTSQKGKKERSFYWRGREKSTTEQELNPRTVASGMDDYPRASHPSDDEMHVDLRCWIYLAADCMKSITEFLKKKETEMDYSSIVQQLSDFPNLNKMHYDRELETYLDFGNHTEKVRNYDEPELKKVPHVGYASLFPFMSKIILPKSQILEEQLDLILSDKLICSDYGVLSLAKTSSLYMKENAPDQPPCWRGPIWMNMNYMILASLKHYSGVEGDYKNKARDIYEKLRNNLISNMAGDYAQTGYNQTNGTGEGGRDFTGWSSLILLIMTQDYPSL</sequence>
<dbReference type="Gene3D" id="1.50.10.10">
    <property type="match status" value="1"/>
</dbReference>
<evidence type="ECO:0000313" key="8">
    <source>
        <dbReference type="EMBL" id="KAG2323997.1"/>
    </source>
</evidence>
<comment type="subcellular location">
    <subcellularLocation>
        <location evidence="4">Endoplasmic reticulum membrane</location>
        <topology evidence="4">Single-pass type II membrane protein</topology>
    </subcellularLocation>
</comment>
<dbReference type="InterPro" id="IPR031335">
    <property type="entry name" value="Glyco_hydro_63_C"/>
</dbReference>
<dbReference type="AlphaFoldDB" id="A0A8X8B7G3"/>
<dbReference type="GO" id="GO:0005789">
    <property type="term" value="C:endoplasmic reticulum membrane"/>
    <property type="evidence" value="ECO:0007669"/>
    <property type="project" value="UniProtKB-SubCell"/>
</dbReference>
<comment type="catalytic activity">
    <reaction evidence="4">
        <text>N(4)-(alpha-D-Glc-(1-&gt;2)-alpha-D-Glc-(1-&gt;3)-alpha-D-Glc-(1-&gt;3)-alpha-D-Man-(1-&gt;2)-alpha-D-Man-(1-&gt;2)-alpha-D-Man-(1-&gt;3)-[alpha-D-Man-(1-&gt;2)-alpha-D-Man-(1-&gt;3)-[alpha-D-Man-(1-&gt;2)-alpha-D-Man-(1-&gt;6)]-alpha-D-Man-(1-&gt;6)]-beta-D-Man-(1-&gt;4)-beta-D-GlcNAc-(1-&gt;4)-beta-D-GlcNAc)-L-asparaginyl-[protein] + H2O = N(4)-(alpha-D-Glc-(1-&gt;3)-alpha-D-Glc-(1-&gt;3)-alpha-D-Man-(1-&gt;2)-alpha-D-Man-(1-&gt;2)-alpha-D-Man-(1-&gt;3)-[alpha-D-Man-(1-&gt;2)-alpha-D-Man-(1-&gt;3)-[alpha-D-Man-(1-&gt;2)-alpha-D-Man-(1-&gt;6)]-alpha-D-Man-(1-&gt;6)]-beta-D-Man-(1-&gt;4)-beta-D-GlcNAc-(1-&gt;4)-beta-D-GlcNAc)-L-asparaginyl-[protein] + beta-D-glucose</text>
        <dbReference type="Rhea" id="RHEA:55988"/>
        <dbReference type="Rhea" id="RHEA-COMP:12806"/>
        <dbReference type="Rhea" id="RHEA-COMP:14355"/>
        <dbReference type="ChEBI" id="CHEBI:15377"/>
        <dbReference type="ChEBI" id="CHEBI:15903"/>
        <dbReference type="ChEBI" id="CHEBI:59082"/>
        <dbReference type="ChEBI" id="CHEBI:132537"/>
        <dbReference type="EC" id="3.2.1.106"/>
    </reaction>
</comment>
<keyword evidence="3 4" id="KW-0326">Glycosidase</keyword>
<evidence type="ECO:0000256" key="2">
    <source>
        <dbReference type="ARBA" id="ARBA00022801"/>
    </source>
</evidence>